<accession>A0A8S5P496</accession>
<keyword evidence="1" id="KW-0812">Transmembrane</keyword>
<proteinExistence type="predicted"/>
<evidence type="ECO:0000313" key="2">
    <source>
        <dbReference type="EMBL" id="DAE01456.1"/>
    </source>
</evidence>
<sequence>MKRPDLIWLGHNKSEQKASGTLIICLSWVVVIALIGVWMIYG</sequence>
<reference evidence="2" key="1">
    <citation type="journal article" date="2021" name="Proc. Natl. Acad. Sci. U.S.A.">
        <title>A Catalog of Tens of Thousands of Viruses from Human Metagenomes Reveals Hidden Associations with Chronic Diseases.</title>
        <authorList>
            <person name="Tisza M.J."/>
            <person name="Buck C.B."/>
        </authorList>
    </citation>
    <scope>NUCLEOTIDE SEQUENCE</scope>
    <source>
        <strain evidence="2">CtQtc11</strain>
    </source>
</reference>
<keyword evidence="1" id="KW-0472">Membrane</keyword>
<name>A0A8S5P496_9CAUD</name>
<evidence type="ECO:0000256" key="1">
    <source>
        <dbReference type="SAM" id="Phobius"/>
    </source>
</evidence>
<keyword evidence="1" id="KW-1133">Transmembrane helix</keyword>
<dbReference type="EMBL" id="BK015325">
    <property type="protein sequence ID" value="DAE01456.1"/>
    <property type="molecule type" value="Genomic_DNA"/>
</dbReference>
<protein>
    <submittedName>
        <fullName evidence="2">Uncharacterized protein</fullName>
    </submittedName>
</protein>
<feature type="transmembrane region" description="Helical" evidence="1">
    <location>
        <begin position="21"/>
        <end position="41"/>
    </location>
</feature>
<organism evidence="2">
    <name type="scientific">Siphoviridae sp. ctQtc11</name>
    <dbReference type="NCBI Taxonomy" id="2825497"/>
    <lineage>
        <taxon>Viruses</taxon>
        <taxon>Duplodnaviria</taxon>
        <taxon>Heunggongvirae</taxon>
        <taxon>Uroviricota</taxon>
        <taxon>Caudoviricetes</taxon>
    </lineage>
</organism>